<accession>A0A832SYJ4</accession>
<reference evidence="1" key="1">
    <citation type="journal article" date="2020" name="bioRxiv">
        <title>A rank-normalized archaeal taxonomy based on genome phylogeny resolves widespread incomplete and uneven classifications.</title>
        <authorList>
            <person name="Rinke C."/>
            <person name="Chuvochina M."/>
            <person name="Mussig A.J."/>
            <person name="Chaumeil P.-A."/>
            <person name="Waite D.W."/>
            <person name="Whitman W.B."/>
            <person name="Parks D.H."/>
            <person name="Hugenholtz P."/>
        </authorList>
    </citation>
    <scope>NUCLEOTIDE SEQUENCE</scope>
    <source>
        <strain evidence="1">UBA8834</strain>
    </source>
</reference>
<comment type="caution">
    <text evidence="1">The sequence shown here is derived from an EMBL/GenBank/DDBJ whole genome shotgun (WGS) entry which is preliminary data.</text>
</comment>
<dbReference type="RefSeq" id="WP_010884745.1">
    <property type="nucleotide sequence ID" value="NZ_DUJN01000003.1"/>
</dbReference>
<proteinExistence type="predicted"/>
<protein>
    <submittedName>
        <fullName evidence="1">TIGR04076 family protein</fullName>
    </submittedName>
</protein>
<dbReference type="InterPro" id="IPR023811">
    <property type="entry name" value="CHP04076"/>
</dbReference>
<dbReference type="EMBL" id="DUJN01000003">
    <property type="protein sequence ID" value="HII60834.1"/>
    <property type="molecule type" value="Genomic_DNA"/>
</dbReference>
<dbReference type="Proteomes" id="UP000617544">
    <property type="component" value="Unassembled WGS sequence"/>
</dbReference>
<organism evidence="1 2">
    <name type="scientific">Pyrococcus horikoshii</name>
    <dbReference type="NCBI Taxonomy" id="53953"/>
    <lineage>
        <taxon>Archaea</taxon>
        <taxon>Methanobacteriati</taxon>
        <taxon>Methanobacteriota</taxon>
        <taxon>Thermococci</taxon>
        <taxon>Thermococcales</taxon>
        <taxon>Thermococcaceae</taxon>
        <taxon>Pyrococcus</taxon>
    </lineage>
</organism>
<gene>
    <name evidence="1" type="ORF">HA331_03590</name>
</gene>
<dbReference type="NCBIfam" id="TIGR04076">
    <property type="entry name" value="TIGR04076 family protein"/>
    <property type="match status" value="1"/>
</dbReference>
<evidence type="ECO:0000313" key="2">
    <source>
        <dbReference type="Proteomes" id="UP000617544"/>
    </source>
</evidence>
<dbReference type="GeneID" id="1442980"/>
<name>A0A832SYJ4_PYRHR</name>
<dbReference type="AlphaFoldDB" id="A0A832SYJ4"/>
<evidence type="ECO:0000313" key="1">
    <source>
        <dbReference type="EMBL" id="HII60834.1"/>
    </source>
</evidence>
<sequence length="110" mass="12070">MERLIIKVIEIRGKCPVFKVGDKIVIEGPEVKLNETDALCIHAFSSLLPYIIAFRKGVKPKEIGLGTENKAYIQCPDPGPPYTPGGTVVFEVTVVRDETEKSLGNSERGN</sequence>
<dbReference type="OMA" id="IRGKCPV"/>